<sequence length="73" mass="8142">MNVRMKIMNGYVVTWTIYTESVGAHKEAALDVAQRFFQARIADGEPDSACTFVVTGMDGQSEKVDLADYLYTD</sequence>
<accession>A0AB37R0F4</accession>
<proteinExistence type="predicted"/>
<reference evidence="1 2" key="1">
    <citation type="submission" date="2018-08" db="EMBL/GenBank/DDBJ databases">
        <title>Recombination of ecologically and evolutionarily significant loci maintains genetic cohesion in the Pseudomonas syringae species complex.</title>
        <authorList>
            <person name="Dillon M."/>
            <person name="Thakur S."/>
            <person name="Almeida R.N.D."/>
            <person name="Weir B.S."/>
            <person name="Guttman D.S."/>
        </authorList>
    </citation>
    <scope>NUCLEOTIDE SEQUENCE [LARGE SCALE GENOMIC DNA]</scope>
    <source>
        <strain evidence="1 2">ICMP 3402</strain>
    </source>
</reference>
<dbReference type="Proteomes" id="UP000271817">
    <property type="component" value="Unassembled WGS sequence"/>
</dbReference>
<organism evidence="1 2">
    <name type="scientific">Pseudomonas amygdali pv. lachrymans</name>
    <name type="common">Pseudomonas syringae pv. lachrymans</name>
    <dbReference type="NCBI Taxonomy" id="53707"/>
    <lineage>
        <taxon>Bacteria</taxon>
        <taxon>Pseudomonadati</taxon>
        <taxon>Pseudomonadota</taxon>
        <taxon>Gammaproteobacteria</taxon>
        <taxon>Pseudomonadales</taxon>
        <taxon>Pseudomonadaceae</taxon>
        <taxon>Pseudomonas</taxon>
        <taxon>Pseudomonas amygdali</taxon>
    </lineage>
</organism>
<comment type="caution">
    <text evidence="1">The sequence shown here is derived from an EMBL/GenBank/DDBJ whole genome shotgun (WGS) entry which is preliminary data.</text>
</comment>
<dbReference type="EMBL" id="RBTW01000251">
    <property type="protein sequence ID" value="RMU16662.1"/>
    <property type="molecule type" value="Genomic_DNA"/>
</dbReference>
<evidence type="ECO:0000313" key="2">
    <source>
        <dbReference type="Proteomes" id="UP000271817"/>
    </source>
</evidence>
<gene>
    <name evidence="1" type="ORF">ALP33_100459</name>
</gene>
<dbReference type="AlphaFoldDB" id="A0AB37R0F4"/>
<protein>
    <submittedName>
        <fullName evidence="1">Uncharacterized protein</fullName>
    </submittedName>
</protein>
<evidence type="ECO:0000313" key="1">
    <source>
        <dbReference type="EMBL" id="RMU16662.1"/>
    </source>
</evidence>
<name>A0AB37R0F4_PSEAV</name>